<dbReference type="Pfam" id="PF13614">
    <property type="entry name" value="AAA_31"/>
    <property type="match status" value="1"/>
</dbReference>
<dbReference type="Proteomes" id="UP000198615">
    <property type="component" value="Unassembled WGS sequence"/>
</dbReference>
<reference evidence="2 3" key="1">
    <citation type="submission" date="2016-10" db="EMBL/GenBank/DDBJ databases">
        <authorList>
            <person name="Varghese N."/>
            <person name="Submissions S."/>
        </authorList>
    </citation>
    <scope>NUCLEOTIDE SEQUENCE [LARGE SCALE GENOMIC DNA]</scope>
    <source>
        <strain evidence="2 3">DSM 18839</strain>
    </source>
</reference>
<dbReference type="InterPro" id="IPR027417">
    <property type="entry name" value="P-loop_NTPase"/>
</dbReference>
<evidence type="ECO:0000259" key="1">
    <source>
        <dbReference type="Pfam" id="PF13614"/>
    </source>
</evidence>
<dbReference type="RefSeq" id="WP_093149174.1">
    <property type="nucleotide sequence ID" value="NZ_FNBW01000003.1"/>
</dbReference>
<name>A0A8G2BG16_9PROT</name>
<feature type="domain" description="AAA" evidence="1">
    <location>
        <begin position="1"/>
        <end position="159"/>
    </location>
</feature>
<protein>
    <submittedName>
        <fullName evidence="2">Cellulose biosynthesis protein BcsQ</fullName>
    </submittedName>
</protein>
<comment type="caution">
    <text evidence="2">The sequence shown here is derived from an EMBL/GenBank/DDBJ whole genome shotgun (WGS) entry which is preliminary data.</text>
</comment>
<accession>A0A8G2BG16</accession>
<proteinExistence type="predicted"/>
<dbReference type="CDD" id="cd02042">
    <property type="entry name" value="ParAB_family"/>
    <property type="match status" value="1"/>
</dbReference>
<gene>
    <name evidence="2" type="ORF">SAMN05660686_01423</name>
</gene>
<organism evidence="2 3">
    <name type="scientific">Thalassobaculum litoreum DSM 18839</name>
    <dbReference type="NCBI Taxonomy" id="1123362"/>
    <lineage>
        <taxon>Bacteria</taxon>
        <taxon>Pseudomonadati</taxon>
        <taxon>Pseudomonadota</taxon>
        <taxon>Alphaproteobacteria</taxon>
        <taxon>Rhodospirillales</taxon>
        <taxon>Thalassobaculaceae</taxon>
        <taxon>Thalassobaculum</taxon>
    </lineage>
</organism>
<evidence type="ECO:0000313" key="2">
    <source>
        <dbReference type="EMBL" id="SDF45504.1"/>
    </source>
</evidence>
<keyword evidence="3" id="KW-1185">Reference proteome</keyword>
<dbReference type="EMBL" id="FNBW01000003">
    <property type="protein sequence ID" value="SDF45504.1"/>
    <property type="molecule type" value="Genomic_DNA"/>
</dbReference>
<dbReference type="AlphaFoldDB" id="A0A8G2BG16"/>
<sequence length="247" mass="27093">MRILASYNIKGGVGKTAAAVNLAHVAATRGHRVLVIDLDPQGAASFYFRVKTRVKGGGKGLVSGKRDLDDLIKATDHENLDLIPADFRFRNLDLLLEAEKKSTRRLRKLLKPLGDDYDIIMLDCPPSVSLVSEAVFEAADALIIPLIPTTLSLRTYDQLEAFKAEQKIKGLKLLPFFSMVDRRKALHREILESFPKKHGNVLGVSIPYASAVERMGVEREPLTAFAPRTAVAGAYRALWDAADAATG</sequence>
<dbReference type="Gene3D" id="3.40.50.300">
    <property type="entry name" value="P-loop containing nucleotide triphosphate hydrolases"/>
    <property type="match status" value="1"/>
</dbReference>
<dbReference type="PANTHER" id="PTHR13696:SF99">
    <property type="entry name" value="COBYRINIC ACID AC-DIAMIDE SYNTHASE"/>
    <property type="match status" value="1"/>
</dbReference>
<dbReference type="SUPFAM" id="SSF52540">
    <property type="entry name" value="P-loop containing nucleoside triphosphate hydrolases"/>
    <property type="match status" value="1"/>
</dbReference>
<evidence type="ECO:0000313" key="3">
    <source>
        <dbReference type="Proteomes" id="UP000198615"/>
    </source>
</evidence>
<dbReference type="InterPro" id="IPR050678">
    <property type="entry name" value="DNA_Partitioning_ATPase"/>
</dbReference>
<dbReference type="PANTHER" id="PTHR13696">
    <property type="entry name" value="P-LOOP CONTAINING NUCLEOSIDE TRIPHOSPHATE HYDROLASE"/>
    <property type="match status" value="1"/>
</dbReference>
<dbReference type="InterPro" id="IPR025669">
    <property type="entry name" value="AAA_dom"/>
</dbReference>
<dbReference type="OrthoDB" id="9815116at2"/>